<accession>A0ABU3LW60</accession>
<evidence type="ECO:0000313" key="2">
    <source>
        <dbReference type="Proteomes" id="UP001257948"/>
    </source>
</evidence>
<name>A0ABU3LW60_9ACTN</name>
<comment type="caution">
    <text evidence="1">The sequence shown here is derived from an EMBL/GenBank/DDBJ whole genome shotgun (WGS) entry which is preliminary data.</text>
</comment>
<proteinExistence type="predicted"/>
<dbReference type="Proteomes" id="UP001257948">
    <property type="component" value="Unassembled WGS sequence"/>
</dbReference>
<dbReference type="RefSeq" id="WP_314202949.1">
    <property type="nucleotide sequence ID" value="NZ_JAVTLL010000014.1"/>
</dbReference>
<reference evidence="2" key="1">
    <citation type="submission" date="2023-07" db="EMBL/GenBank/DDBJ databases">
        <title>Draft genome sequence of the endophytic actinobacterium Streptomyces justiciae WPN32, a potential antibiotic producer.</title>
        <authorList>
            <person name="Yasawong M."/>
            <person name="Pana W."/>
            <person name="Ganta P."/>
            <person name="Santapan N."/>
            <person name="Songngamsuk T."/>
            <person name="Phatcharaharikarn M."/>
            <person name="Kerdtoob S."/>
            <person name="Nantapong N."/>
        </authorList>
    </citation>
    <scope>NUCLEOTIDE SEQUENCE [LARGE SCALE GENOMIC DNA]</scope>
    <source>
        <strain evidence="2">WPN32</strain>
    </source>
</reference>
<organism evidence="1 2">
    <name type="scientific">Streptomyces justiciae</name>
    <dbReference type="NCBI Taxonomy" id="2780140"/>
    <lineage>
        <taxon>Bacteria</taxon>
        <taxon>Bacillati</taxon>
        <taxon>Actinomycetota</taxon>
        <taxon>Actinomycetes</taxon>
        <taxon>Kitasatosporales</taxon>
        <taxon>Streptomycetaceae</taxon>
        <taxon>Streptomyces</taxon>
    </lineage>
</organism>
<keyword evidence="2" id="KW-1185">Reference proteome</keyword>
<evidence type="ECO:0000313" key="1">
    <source>
        <dbReference type="EMBL" id="MDT7843400.1"/>
    </source>
</evidence>
<sequence length="42" mass="4355">MQRKAPSVLKSNLGDIPSCPCLAALVSQDQDAEPRMAGVADA</sequence>
<dbReference type="EMBL" id="JAVTLL010000014">
    <property type="protein sequence ID" value="MDT7843400.1"/>
    <property type="molecule type" value="Genomic_DNA"/>
</dbReference>
<gene>
    <name evidence="1" type="ORF">RQC66_22000</name>
</gene>
<protein>
    <submittedName>
        <fullName evidence="1">Uncharacterized protein</fullName>
    </submittedName>
</protein>